<dbReference type="EMBL" id="JACHIP010000001">
    <property type="protein sequence ID" value="MBB5055587.1"/>
    <property type="molecule type" value="Genomic_DNA"/>
</dbReference>
<evidence type="ECO:0000313" key="2">
    <source>
        <dbReference type="EMBL" id="MBB5055587.1"/>
    </source>
</evidence>
<feature type="region of interest" description="Disordered" evidence="1">
    <location>
        <begin position="842"/>
        <end position="862"/>
    </location>
</feature>
<keyword evidence="3" id="KW-1185">Reference proteome</keyword>
<dbReference type="Proteomes" id="UP000540989">
    <property type="component" value="Unassembled WGS sequence"/>
</dbReference>
<keyword evidence="2" id="KW-0804">Transcription</keyword>
<name>A0A7W7Z9F7_9BACT</name>
<keyword evidence="2" id="KW-0240">DNA-directed RNA polymerase</keyword>
<comment type="caution">
    <text evidence="2">The sequence shown here is derived from an EMBL/GenBank/DDBJ whole genome shotgun (WGS) entry which is preliminary data.</text>
</comment>
<proteinExistence type="predicted"/>
<dbReference type="AlphaFoldDB" id="A0A7W7Z9F7"/>
<evidence type="ECO:0000313" key="3">
    <source>
        <dbReference type="Proteomes" id="UP000540989"/>
    </source>
</evidence>
<organism evidence="2 3">
    <name type="scientific">Granulicella aggregans</name>
    <dbReference type="NCBI Taxonomy" id="474949"/>
    <lineage>
        <taxon>Bacteria</taxon>
        <taxon>Pseudomonadati</taxon>
        <taxon>Acidobacteriota</taxon>
        <taxon>Terriglobia</taxon>
        <taxon>Terriglobales</taxon>
        <taxon>Acidobacteriaceae</taxon>
        <taxon>Granulicella</taxon>
    </lineage>
</organism>
<gene>
    <name evidence="2" type="ORF">HDF16_000256</name>
</gene>
<protein>
    <submittedName>
        <fullName evidence="2">DNA-directed RNA polymerase specialized sigma24 family protein</fullName>
    </submittedName>
</protein>
<dbReference type="GO" id="GO:0000428">
    <property type="term" value="C:DNA-directed RNA polymerase complex"/>
    <property type="evidence" value="ECO:0007669"/>
    <property type="project" value="UniProtKB-KW"/>
</dbReference>
<feature type="compositionally biased region" description="Polar residues" evidence="1">
    <location>
        <begin position="842"/>
        <end position="855"/>
    </location>
</feature>
<sequence>MLSSWDRIRNLEQPEQFLYSCLRYGFLRQRRLSRRIVLEGLTAVDFESVVVSARETRGHEVEWQNDLRCVVAFLCWRKETVRSASLLILRFFHGFFPAEIAQIAILPRTAVYDAIDYARQETKSYLKDPGKLLEMHRGAPPVLQPSTLLPDDQFAEDLMQGIFDSCRSKCKSQRELLERYRQGAGVPIDHHLLAHLASCRRCLDVLIEKFELPPRGTRSLDDSLASAPRATRPGPRQVVAEAVHQQSLKMARLRCEEALQHRPHGLVLFVDGRAIASRDVRSDVNELLVELPEETAPEFLEVVSEQGLILLSTWVGAGGGEQSFSATFPDERSMEIDLRIDDAGCEVHLRYVDPVLGARMSRMDEGSFAPKPQCKSGWLSDFFLHLRALAGSVSLPVFATVAATLLACVLVGLRPATSRMTNDLPSAQTVLEHSIAATEGNGVEQQTIRIRLAGAGTVVTLHRDRSHKHTPMRQAVPEMPLAVDTKLAEAGMTWSDPLSAGVFEGWRAKQVHPVDSISEQDGVVTVATKLSSGAVRSSALSVRESDWHPIARVTHFANGEIVEVAELEDVVLPWQQSSIQWFESDARPTIRIPANLGKKLDTAPSASELAATELSARLALARSGSDLNERLSITRGEKTVTVEGLIADPARRNELRVILADLPHLSVHLRTFEEAEAKEGKTRKTTEEHFAVSVATGTISGFDQWMLSQHYATDDVTRLHAVLFDAVSALRQGQSSLAQIDGDGRTNSLSPEAEQDYEELWRIYVERIARASRSEAKLLNELHVSTRTEATSSSSLSDEVQQNAAICLRLLSGAASQQDDAPALLQQLARVQPGLEAQVQSSMNIKNGASSTALNANAARRP</sequence>
<evidence type="ECO:0000256" key="1">
    <source>
        <dbReference type="SAM" id="MobiDB-lite"/>
    </source>
</evidence>
<reference evidence="2 3" key="1">
    <citation type="submission" date="2020-08" db="EMBL/GenBank/DDBJ databases">
        <title>Genomic Encyclopedia of Type Strains, Phase IV (KMG-V): Genome sequencing to study the core and pangenomes of soil and plant-associated prokaryotes.</title>
        <authorList>
            <person name="Whitman W."/>
        </authorList>
    </citation>
    <scope>NUCLEOTIDE SEQUENCE [LARGE SCALE GENOMIC DNA]</scope>
    <source>
        <strain evidence="2 3">M8UP14</strain>
    </source>
</reference>
<accession>A0A7W7Z9F7</accession>